<evidence type="ECO:0000259" key="2">
    <source>
        <dbReference type="Pfam" id="PF13833"/>
    </source>
</evidence>
<dbReference type="InterPro" id="IPR002048">
    <property type="entry name" value="EF_hand_dom"/>
</dbReference>
<dbReference type="InterPro" id="IPR011992">
    <property type="entry name" value="EF-hand-dom_pair"/>
</dbReference>
<organism evidence="3 4">
    <name type="scientific">Zingiber officinale</name>
    <name type="common">Ginger</name>
    <name type="synonym">Amomum zingiber</name>
    <dbReference type="NCBI Taxonomy" id="94328"/>
    <lineage>
        <taxon>Eukaryota</taxon>
        <taxon>Viridiplantae</taxon>
        <taxon>Streptophyta</taxon>
        <taxon>Embryophyta</taxon>
        <taxon>Tracheophyta</taxon>
        <taxon>Spermatophyta</taxon>
        <taxon>Magnoliopsida</taxon>
        <taxon>Liliopsida</taxon>
        <taxon>Zingiberales</taxon>
        <taxon>Zingiberaceae</taxon>
        <taxon>Zingiber</taxon>
    </lineage>
</organism>
<dbReference type="Proteomes" id="UP000734854">
    <property type="component" value="Unassembled WGS sequence"/>
</dbReference>
<sequence>MLRVWAFRGALFTEEAWLHVFFSPPPRSHTKGGWLGVFLAPPPGLRQGSSAAATTAMPTPLKLEDCLHRLILDPPSTDEVAHLVTDIDHDGDDSISLDEFIVLEAAGDLHLVDGRSKLCDAFAFFDSDDDGKISGRGAARRALVALGR</sequence>
<feature type="domain" description="EF-hand" evidence="2">
    <location>
        <begin position="66"/>
        <end position="103"/>
    </location>
</feature>
<dbReference type="EMBL" id="JACMSC010000002">
    <property type="protein sequence ID" value="KAG6532893.1"/>
    <property type="molecule type" value="Genomic_DNA"/>
</dbReference>
<proteinExistence type="predicted"/>
<keyword evidence="1" id="KW-0106">Calcium</keyword>
<dbReference type="SUPFAM" id="SSF47473">
    <property type="entry name" value="EF-hand"/>
    <property type="match status" value="1"/>
</dbReference>
<evidence type="ECO:0000256" key="1">
    <source>
        <dbReference type="ARBA" id="ARBA00022837"/>
    </source>
</evidence>
<evidence type="ECO:0000313" key="3">
    <source>
        <dbReference type="EMBL" id="KAG6532893.1"/>
    </source>
</evidence>
<comment type="caution">
    <text evidence="3">The sequence shown here is derived from an EMBL/GenBank/DDBJ whole genome shotgun (WGS) entry which is preliminary data.</text>
</comment>
<dbReference type="Pfam" id="PF13833">
    <property type="entry name" value="EF-hand_8"/>
    <property type="match status" value="1"/>
</dbReference>
<reference evidence="3 4" key="1">
    <citation type="submission" date="2020-08" db="EMBL/GenBank/DDBJ databases">
        <title>Plant Genome Project.</title>
        <authorList>
            <person name="Zhang R.-G."/>
        </authorList>
    </citation>
    <scope>NUCLEOTIDE SEQUENCE [LARGE SCALE GENOMIC DNA]</scope>
    <source>
        <tissue evidence="3">Rhizome</tissue>
    </source>
</reference>
<accession>A0A8J5HP27</accession>
<dbReference type="PROSITE" id="PS00018">
    <property type="entry name" value="EF_HAND_1"/>
    <property type="match status" value="1"/>
</dbReference>
<name>A0A8J5HP27_ZINOF</name>
<protein>
    <recommendedName>
        <fullName evidence="2">EF-hand domain-containing protein</fullName>
    </recommendedName>
</protein>
<evidence type="ECO:0000313" key="4">
    <source>
        <dbReference type="Proteomes" id="UP000734854"/>
    </source>
</evidence>
<gene>
    <name evidence="3" type="ORF">ZIOFF_006752</name>
</gene>
<dbReference type="InterPro" id="IPR018247">
    <property type="entry name" value="EF_Hand_1_Ca_BS"/>
</dbReference>
<dbReference type="GO" id="GO:0005509">
    <property type="term" value="F:calcium ion binding"/>
    <property type="evidence" value="ECO:0007669"/>
    <property type="project" value="InterPro"/>
</dbReference>
<dbReference type="Gene3D" id="1.10.238.10">
    <property type="entry name" value="EF-hand"/>
    <property type="match status" value="1"/>
</dbReference>
<dbReference type="AlphaFoldDB" id="A0A8J5HP27"/>
<keyword evidence="4" id="KW-1185">Reference proteome</keyword>